<feature type="compositionally biased region" description="Low complexity" evidence="1">
    <location>
        <begin position="354"/>
        <end position="371"/>
    </location>
</feature>
<name>A0A0C3QHE6_9AGAM</name>
<feature type="transmembrane region" description="Helical" evidence="2">
    <location>
        <begin position="125"/>
        <end position="144"/>
    </location>
</feature>
<reference evidence="3 4" key="1">
    <citation type="submission" date="2014-04" db="EMBL/GenBank/DDBJ databases">
        <authorList>
            <consortium name="DOE Joint Genome Institute"/>
            <person name="Kuo A."/>
            <person name="Girlanda M."/>
            <person name="Perotto S."/>
            <person name="Kohler A."/>
            <person name="Nagy L.G."/>
            <person name="Floudas D."/>
            <person name="Copeland A."/>
            <person name="Barry K.W."/>
            <person name="Cichocki N."/>
            <person name="Veneault-Fourrey C."/>
            <person name="LaButti K."/>
            <person name="Lindquist E.A."/>
            <person name="Lipzen A."/>
            <person name="Lundell T."/>
            <person name="Morin E."/>
            <person name="Murat C."/>
            <person name="Sun H."/>
            <person name="Tunlid A."/>
            <person name="Henrissat B."/>
            <person name="Grigoriev I.V."/>
            <person name="Hibbett D.S."/>
            <person name="Martin F."/>
            <person name="Nordberg H.P."/>
            <person name="Cantor M.N."/>
            <person name="Hua S.X."/>
        </authorList>
    </citation>
    <scope>NUCLEOTIDE SEQUENCE [LARGE SCALE GENOMIC DNA]</scope>
    <source>
        <strain evidence="3 4">MUT 4182</strain>
    </source>
</reference>
<feature type="transmembrane region" description="Helical" evidence="2">
    <location>
        <begin position="73"/>
        <end position="94"/>
    </location>
</feature>
<reference evidence="4" key="2">
    <citation type="submission" date="2015-01" db="EMBL/GenBank/DDBJ databases">
        <title>Evolutionary Origins and Diversification of the Mycorrhizal Mutualists.</title>
        <authorList>
            <consortium name="DOE Joint Genome Institute"/>
            <consortium name="Mycorrhizal Genomics Consortium"/>
            <person name="Kohler A."/>
            <person name="Kuo A."/>
            <person name="Nagy L.G."/>
            <person name="Floudas D."/>
            <person name="Copeland A."/>
            <person name="Barry K.W."/>
            <person name="Cichocki N."/>
            <person name="Veneault-Fourrey C."/>
            <person name="LaButti K."/>
            <person name="Lindquist E.A."/>
            <person name="Lipzen A."/>
            <person name="Lundell T."/>
            <person name="Morin E."/>
            <person name="Murat C."/>
            <person name="Riley R."/>
            <person name="Ohm R."/>
            <person name="Sun H."/>
            <person name="Tunlid A."/>
            <person name="Henrissat B."/>
            <person name="Grigoriev I.V."/>
            <person name="Hibbett D.S."/>
            <person name="Martin F."/>
        </authorList>
    </citation>
    <scope>NUCLEOTIDE SEQUENCE [LARGE SCALE GENOMIC DNA]</scope>
    <source>
        <strain evidence="4">MUT 4182</strain>
    </source>
</reference>
<sequence length="442" mass="49338">MLPAIRYFVIIFAILTQAVLSVLGIGNILAQLPASIYTTVNACVAVSGLVSAVFMTIVIILEVLQREQTTTNALFEIIWVGLIWVSTTLEASWLSTADVMGCDVPYTTKPGTWDICLSHRVGVPLAWAAAFFATAQLVIAIMLVEWHRAKAPSITLPQSFSPRSRIQRIWTNFVKPEVNALAPILRKSVYVLIRERSDPRMQTRRFYDRRQTFMNRVSRAFQNPSTDKTQDDRIKLRWEEEEQNVGEAWTGSYYFQNTDARAPEAPVNAPLPVFAPTVRLADLPRFQLHDAPVPRIPSPELLNTPVLQPRVLNSNHSRTPSTSSQLRPQRGYVRSHSNSPDPFRNLPPASPQLSVSPSSPRFPTRSRTLPSLATPPRARLHGSASPAPGGPLLTRSATVGARRFEIPSRYKDLDWTVPQEVRASFAAPLPPPGFLPRPNARY</sequence>
<keyword evidence="2" id="KW-0472">Membrane</keyword>
<feature type="compositionally biased region" description="Polar residues" evidence="1">
    <location>
        <begin position="311"/>
        <end position="327"/>
    </location>
</feature>
<accession>A0A0C3QHE6</accession>
<keyword evidence="2" id="KW-0812">Transmembrane</keyword>
<dbReference type="OrthoDB" id="3197308at2759"/>
<evidence type="ECO:0000256" key="1">
    <source>
        <dbReference type="SAM" id="MobiDB-lite"/>
    </source>
</evidence>
<organism evidence="3 4">
    <name type="scientific">Tulasnella calospora MUT 4182</name>
    <dbReference type="NCBI Taxonomy" id="1051891"/>
    <lineage>
        <taxon>Eukaryota</taxon>
        <taxon>Fungi</taxon>
        <taxon>Dikarya</taxon>
        <taxon>Basidiomycota</taxon>
        <taxon>Agaricomycotina</taxon>
        <taxon>Agaricomycetes</taxon>
        <taxon>Cantharellales</taxon>
        <taxon>Tulasnellaceae</taxon>
        <taxon>Tulasnella</taxon>
    </lineage>
</organism>
<feature type="region of interest" description="Disordered" evidence="1">
    <location>
        <begin position="311"/>
        <end position="396"/>
    </location>
</feature>
<dbReference type="Proteomes" id="UP000054248">
    <property type="component" value="Unassembled WGS sequence"/>
</dbReference>
<dbReference type="HOGENOM" id="CLU_619930_0_0_1"/>
<feature type="transmembrane region" description="Helical" evidence="2">
    <location>
        <begin position="7"/>
        <end position="30"/>
    </location>
</feature>
<dbReference type="EMBL" id="KN823047">
    <property type="protein sequence ID" value="KIO25164.1"/>
    <property type="molecule type" value="Genomic_DNA"/>
</dbReference>
<gene>
    <name evidence="3" type="ORF">M407DRAFT_93831</name>
</gene>
<keyword evidence="2" id="KW-1133">Transmembrane helix</keyword>
<proteinExistence type="predicted"/>
<feature type="transmembrane region" description="Helical" evidence="2">
    <location>
        <begin position="36"/>
        <end position="61"/>
    </location>
</feature>
<evidence type="ECO:0000313" key="4">
    <source>
        <dbReference type="Proteomes" id="UP000054248"/>
    </source>
</evidence>
<keyword evidence="4" id="KW-1185">Reference proteome</keyword>
<dbReference type="AlphaFoldDB" id="A0A0C3QHE6"/>
<evidence type="ECO:0000313" key="3">
    <source>
        <dbReference type="EMBL" id="KIO25164.1"/>
    </source>
</evidence>
<protein>
    <submittedName>
        <fullName evidence="3">Uncharacterized protein</fullName>
    </submittedName>
</protein>
<evidence type="ECO:0000256" key="2">
    <source>
        <dbReference type="SAM" id="Phobius"/>
    </source>
</evidence>